<name>A0A3N2DYS3_9GAMM</name>
<gene>
    <name evidence="2" type="ORF">EDC56_0529</name>
</gene>
<dbReference type="GO" id="GO:0006355">
    <property type="term" value="P:regulation of DNA-templated transcription"/>
    <property type="evidence" value="ECO:0007669"/>
    <property type="project" value="InterPro"/>
</dbReference>
<dbReference type="Pfam" id="PF13411">
    <property type="entry name" value="MerR_1"/>
    <property type="match status" value="1"/>
</dbReference>
<dbReference type="EMBL" id="RKHR01000003">
    <property type="protein sequence ID" value="ROS05010.1"/>
    <property type="molecule type" value="Genomic_DNA"/>
</dbReference>
<organism evidence="2 3">
    <name type="scientific">Sinobacterium caligoides</name>
    <dbReference type="NCBI Taxonomy" id="933926"/>
    <lineage>
        <taxon>Bacteria</taxon>
        <taxon>Pseudomonadati</taxon>
        <taxon>Pseudomonadota</taxon>
        <taxon>Gammaproteobacteria</taxon>
        <taxon>Cellvibrionales</taxon>
        <taxon>Spongiibacteraceae</taxon>
        <taxon>Sinobacterium</taxon>
    </lineage>
</organism>
<evidence type="ECO:0000313" key="3">
    <source>
        <dbReference type="Proteomes" id="UP000275394"/>
    </source>
</evidence>
<dbReference type="Proteomes" id="UP000275394">
    <property type="component" value="Unassembled WGS sequence"/>
</dbReference>
<dbReference type="InterPro" id="IPR009061">
    <property type="entry name" value="DNA-bd_dom_put_sf"/>
</dbReference>
<accession>A0A3N2DYS3</accession>
<protein>
    <submittedName>
        <fullName evidence="2">MerR-like DNA binding protein</fullName>
    </submittedName>
</protein>
<dbReference type="Gene3D" id="1.10.1660.10">
    <property type="match status" value="1"/>
</dbReference>
<feature type="domain" description="HTH merR-type" evidence="1">
    <location>
        <begin position="55"/>
        <end position="105"/>
    </location>
</feature>
<evidence type="ECO:0000259" key="1">
    <source>
        <dbReference type="Pfam" id="PF13411"/>
    </source>
</evidence>
<dbReference type="AlphaFoldDB" id="A0A3N2DYS3"/>
<proteinExistence type="predicted"/>
<dbReference type="OrthoDB" id="5297660at2"/>
<dbReference type="InterPro" id="IPR000551">
    <property type="entry name" value="MerR-type_HTH_dom"/>
</dbReference>
<evidence type="ECO:0000313" key="2">
    <source>
        <dbReference type="EMBL" id="ROS05010.1"/>
    </source>
</evidence>
<dbReference type="SUPFAM" id="SSF46955">
    <property type="entry name" value="Putative DNA-binding domain"/>
    <property type="match status" value="1"/>
</dbReference>
<comment type="caution">
    <text evidence="2">The sequence shown here is derived from an EMBL/GenBank/DDBJ whole genome shotgun (WGS) entry which is preliminary data.</text>
</comment>
<keyword evidence="3" id="KW-1185">Reference proteome</keyword>
<dbReference type="GO" id="GO:0003677">
    <property type="term" value="F:DNA binding"/>
    <property type="evidence" value="ECO:0007669"/>
    <property type="project" value="InterPro"/>
</dbReference>
<reference evidence="2 3" key="1">
    <citation type="submission" date="2018-11" db="EMBL/GenBank/DDBJ databases">
        <title>Genomic Encyclopedia of Type Strains, Phase IV (KMG-IV): sequencing the most valuable type-strain genomes for metagenomic binning, comparative biology and taxonomic classification.</title>
        <authorList>
            <person name="Goeker M."/>
        </authorList>
    </citation>
    <scope>NUCLEOTIDE SEQUENCE [LARGE SCALE GENOMIC DNA]</scope>
    <source>
        <strain evidence="2 3">DSM 100316</strain>
    </source>
</reference>
<sequence length="106" mass="12442">MPKKDSDHVIVINFTSVVFLSQTIANLSLVNNKEDHLMQEVEKITKPAFLEGWLSSNEVAHELGTTPTVIHRWAEDGRLPPPERLHQWRFWRQQDIEYIKSVTYCR</sequence>